<evidence type="ECO:0000313" key="2">
    <source>
        <dbReference type="EMBL" id="GAA4098635.1"/>
    </source>
</evidence>
<keyword evidence="3" id="KW-1185">Reference proteome</keyword>
<evidence type="ECO:0000256" key="1">
    <source>
        <dbReference type="SAM" id="SignalP"/>
    </source>
</evidence>
<comment type="caution">
    <text evidence="2">The sequence shown here is derived from an EMBL/GenBank/DDBJ whole genome shotgun (WGS) entry which is preliminary data.</text>
</comment>
<proteinExistence type="predicted"/>
<dbReference type="RefSeq" id="WP_344936380.1">
    <property type="nucleotide sequence ID" value="NZ_BAABDM010000004.1"/>
</dbReference>
<accession>A0ABP7WWM3</accession>
<dbReference type="EMBL" id="BAABDM010000004">
    <property type="protein sequence ID" value="GAA4098635.1"/>
    <property type="molecule type" value="Genomic_DNA"/>
</dbReference>
<feature type="signal peptide" evidence="1">
    <location>
        <begin position="1"/>
        <end position="20"/>
    </location>
</feature>
<protein>
    <recommendedName>
        <fullName evidence="4">DUF1496 domain-containing protein</fullName>
    </recommendedName>
</protein>
<name>A0ABP7WWM3_9GAMM</name>
<organism evidence="2 3">
    <name type="scientific">Zhongshania borealis</name>
    <dbReference type="NCBI Taxonomy" id="889488"/>
    <lineage>
        <taxon>Bacteria</taxon>
        <taxon>Pseudomonadati</taxon>
        <taxon>Pseudomonadota</taxon>
        <taxon>Gammaproteobacteria</taxon>
        <taxon>Cellvibrionales</taxon>
        <taxon>Spongiibacteraceae</taxon>
        <taxon>Zhongshania</taxon>
    </lineage>
</organism>
<sequence>MKKMIALALIALSGSMTAGAEAFNSPVKLSYIPGQDVRHYEVSCADGVNYEILRSANQWCINGADASQCESKKMQAASKACRSGKFIVDATKLSDPATSVAVVR</sequence>
<feature type="chain" id="PRO_5045077613" description="DUF1496 domain-containing protein" evidence="1">
    <location>
        <begin position="21"/>
        <end position="104"/>
    </location>
</feature>
<reference evidence="3" key="1">
    <citation type="journal article" date="2019" name="Int. J. Syst. Evol. Microbiol.">
        <title>The Global Catalogue of Microorganisms (GCM) 10K type strain sequencing project: providing services to taxonomists for standard genome sequencing and annotation.</title>
        <authorList>
            <consortium name="The Broad Institute Genomics Platform"/>
            <consortium name="The Broad Institute Genome Sequencing Center for Infectious Disease"/>
            <person name="Wu L."/>
            <person name="Ma J."/>
        </authorList>
    </citation>
    <scope>NUCLEOTIDE SEQUENCE [LARGE SCALE GENOMIC DNA]</scope>
    <source>
        <strain evidence="3">JCM 17304</strain>
    </source>
</reference>
<gene>
    <name evidence="2" type="ORF">GCM10022414_24560</name>
</gene>
<evidence type="ECO:0008006" key="4">
    <source>
        <dbReference type="Google" id="ProtNLM"/>
    </source>
</evidence>
<keyword evidence="1" id="KW-0732">Signal</keyword>
<dbReference type="Proteomes" id="UP001500392">
    <property type="component" value="Unassembled WGS sequence"/>
</dbReference>
<evidence type="ECO:0000313" key="3">
    <source>
        <dbReference type="Proteomes" id="UP001500392"/>
    </source>
</evidence>